<organism evidence="1 2">
    <name type="scientific">Haloarchaeobius iranensis</name>
    <dbReference type="NCBI Taxonomy" id="996166"/>
    <lineage>
        <taxon>Archaea</taxon>
        <taxon>Methanobacteriati</taxon>
        <taxon>Methanobacteriota</taxon>
        <taxon>Stenosarchaea group</taxon>
        <taxon>Halobacteria</taxon>
        <taxon>Halobacteriales</taxon>
        <taxon>Halorubellaceae</taxon>
        <taxon>Haloarchaeobius</taxon>
    </lineage>
</organism>
<proteinExistence type="predicted"/>
<accession>A0A1H0BIR8</accession>
<dbReference type="STRING" id="996166.SAMN05192554_14110"/>
<name>A0A1H0BIR8_9EURY</name>
<dbReference type="AlphaFoldDB" id="A0A1H0BIR8"/>
<reference evidence="1 2" key="1">
    <citation type="submission" date="2016-10" db="EMBL/GenBank/DDBJ databases">
        <authorList>
            <person name="de Groot N.N."/>
        </authorList>
    </citation>
    <scope>NUCLEOTIDE SEQUENCE [LARGE SCALE GENOMIC DNA]</scope>
    <source>
        <strain evidence="2">EB21,IBRC-M 10013,KCTC 4048</strain>
    </source>
</reference>
<keyword evidence="2" id="KW-1185">Reference proteome</keyword>
<sequence length="107" mass="11439">MTRTVASERVVLGNIDSDDTSSEELLCLCDSIQEATHGLAVHLPNLFDGKVAYMLPMGVAERRPLPIGLVDEAPSTLIDGQILTESEVRLEIPVGVLVDLTPLASAQ</sequence>
<dbReference type="Proteomes" id="UP000199370">
    <property type="component" value="Unassembled WGS sequence"/>
</dbReference>
<evidence type="ECO:0000313" key="1">
    <source>
        <dbReference type="EMBL" id="SDN45491.1"/>
    </source>
</evidence>
<gene>
    <name evidence="1" type="ORF">SAMN05192554_14110</name>
</gene>
<protein>
    <submittedName>
        <fullName evidence="1">Uncharacterized protein</fullName>
    </submittedName>
</protein>
<evidence type="ECO:0000313" key="2">
    <source>
        <dbReference type="Proteomes" id="UP000199370"/>
    </source>
</evidence>
<dbReference type="EMBL" id="FNIA01000041">
    <property type="protein sequence ID" value="SDN45491.1"/>
    <property type="molecule type" value="Genomic_DNA"/>
</dbReference>